<dbReference type="EMBL" id="LGSZ01000054">
    <property type="protein sequence ID" value="KPH78383.1"/>
    <property type="molecule type" value="Genomic_DNA"/>
</dbReference>
<dbReference type="RefSeq" id="WP_054211128.1">
    <property type="nucleotide sequence ID" value="NZ_LGSZ01000054.1"/>
</dbReference>
<comment type="similarity">
    <text evidence="1">Belongs to the ABC transporter superfamily.</text>
</comment>
<evidence type="ECO:0000313" key="7">
    <source>
        <dbReference type="Proteomes" id="UP000037822"/>
    </source>
</evidence>
<evidence type="ECO:0000256" key="4">
    <source>
        <dbReference type="ARBA" id="ARBA00022840"/>
    </source>
</evidence>
<feature type="domain" description="ABC transporter" evidence="5">
    <location>
        <begin position="3"/>
        <end position="232"/>
    </location>
</feature>
<dbReference type="GO" id="GO:0005524">
    <property type="term" value="F:ATP binding"/>
    <property type="evidence" value="ECO:0007669"/>
    <property type="project" value="UniProtKB-KW"/>
</dbReference>
<dbReference type="SUPFAM" id="SSF52540">
    <property type="entry name" value="P-loop containing nucleoside triphosphate hydrolases"/>
    <property type="match status" value="1"/>
</dbReference>
<dbReference type="PANTHER" id="PTHR43335:SF4">
    <property type="entry name" value="ABC TRANSPORTER, ATP-BINDING PROTEIN"/>
    <property type="match status" value="1"/>
</dbReference>
<reference evidence="6 7" key="1">
    <citation type="submission" date="2015-07" db="EMBL/GenBank/DDBJ databases">
        <title>Whole genome sequencing of Bosea vaviloviae isolated from cave pool.</title>
        <authorList>
            <person name="Tan N.E.H."/>
            <person name="Lee Y.P."/>
            <person name="Gan H.M."/>
            <person name="Barton H."/>
            <person name="Savka M.A."/>
        </authorList>
    </citation>
    <scope>NUCLEOTIDE SEQUENCE [LARGE SCALE GENOMIC DNA]</scope>
    <source>
        <strain evidence="6 7">SD260</strain>
    </source>
</reference>
<dbReference type="PATRIC" id="fig|1526658.3.peg.1929"/>
<sequence length="304" mass="33012">MSITIKHLKLTLGSTEILHDVSISVKAGEIYGLLGPNGAGKTTSIAAALGLMPATSGLIRILGHDPAKEGVELRRRVGVLPDPNGFYDWMTASNYLSFYAGLYGARLSLSEVQKRLAQVGLEPKLGQPIRHFSRGMRQRLGLARALIADPEVLVLDEPTNGLDPRGRREIHDILIGLARDRGVSILLCTHLLDDVERLCSRVGIIVAGRTVAEGAIAELVRTRRGHRHFRLRLDGVSPKAGNREGHVMVLAQEGDWTIVAVDPSVPPEAAWSEILAAGWRVTEIAREGGGLEDLYLDLTDRRAA</sequence>
<proteinExistence type="inferred from homology"/>
<evidence type="ECO:0000259" key="5">
    <source>
        <dbReference type="PROSITE" id="PS50893"/>
    </source>
</evidence>
<dbReference type="InterPro" id="IPR003439">
    <property type="entry name" value="ABC_transporter-like_ATP-bd"/>
</dbReference>
<dbReference type="PANTHER" id="PTHR43335">
    <property type="entry name" value="ABC TRANSPORTER, ATP-BINDING PROTEIN"/>
    <property type="match status" value="1"/>
</dbReference>
<evidence type="ECO:0000256" key="1">
    <source>
        <dbReference type="ARBA" id="ARBA00005417"/>
    </source>
</evidence>
<accession>A0A0N0M9N3</accession>
<dbReference type="InterPro" id="IPR003593">
    <property type="entry name" value="AAA+_ATPase"/>
</dbReference>
<dbReference type="Gene3D" id="3.40.50.300">
    <property type="entry name" value="P-loop containing nucleotide triphosphate hydrolases"/>
    <property type="match status" value="1"/>
</dbReference>
<dbReference type="InterPro" id="IPR027417">
    <property type="entry name" value="P-loop_NTPase"/>
</dbReference>
<organism evidence="6 7">
    <name type="scientific">Bosea vaviloviae</name>
    <dbReference type="NCBI Taxonomy" id="1526658"/>
    <lineage>
        <taxon>Bacteria</taxon>
        <taxon>Pseudomonadati</taxon>
        <taxon>Pseudomonadota</taxon>
        <taxon>Alphaproteobacteria</taxon>
        <taxon>Hyphomicrobiales</taxon>
        <taxon>Boseaceae</taxon>
        <taxon>Bosea</taxon>
    </lineage>
</organism>
<dbReference type="Proteomes" id="UP000037822">
    <property type="component" value="Unassembled WGS sequence"/>
</dbReference>
<dbReference type="CDD" id="cd03230">
    <property type="entry name" value="ABC_DR_subfamily_A"/>
    <property type="match status" value="1"/>
</dbReference>
<keyword evidence="2" id="KW-0813">Transport</keyword>
<dbReference type="GO" id="GO:0016887">
    <property type="term" value="F:ATP hydrolysis activity"/>
    <property type="evidence" value="ECO:0007669"/>
    <property type="project" value="InterPro"/>
</dbReference>
<dbReference type="PROSITE" id="PS50893">
    <property type="entry name" value="ABC_TRANSPORTER_2"/>
    <property type="match status" value="1"/>
</dbReference>
<keyword evidence="7" id="KW-1185">Reference proteome</keyword>
<dbReference type="SMART" id="SM00382">
    <property type="entry name" value="AAA"/>
    <property type="match status" value="1"/>
</dbReference>
<dbReference type="AlphaFoldDB" id="A0A0N0M9N3"/>
<evidence type="ECO:0000313" key="6">
    <source>
        <dbReference type="EMBL" id="KPH78383.1"/>
    </source>
</evidence>
<keyword evidence="3" id="KW-0547">Nucleotide-binding</keyword>
<dbReference type="OrthoDB" id="9778547at2"/>
<protein>
    <submittedName>
        <fullName evidence="6">ABC transporter</fullName>
    </submittedName>
</protein>
<comment type="caution">
    <text evidence="6">The sequence shown here is derived from an EMBL/GenBank/DDBJ whole genome shotgun (WGS) entry which is preliminary data.</text>
</comment>
<dbReference type="Pfam" id="PF00005">
    <property type="entry name" value="ABC_tran"/>
    <property type="match status" value="1"/>
</dbReference>
<keyword evidence="4" id="KW-0067">ATP-binding</keyword>
<gene>
    <name evidence="6" type="ORF">AE618_21230</name>
</gene>
<evidence type="ECO:0000256" key="2">
    <source>
        <dbReference type="ARBA" id="ARBA00022448"/>
    </source>
</evidence>
<name>A0A0N0M9N3_9HYPH</name>
<evidence type="ECO:0000256" key="3">
    <source>
        <dbReference type="ARBA" id="ARBA00022741"/>
    </source>
</evidence>